<comment type="caution">
    <text evidence="1">The sequence shown here is derived from an EMBL/GenBank/DDBJ whole genome shotgun (WGS) entry which is preliminary data.</text>
</comment>
<keyword evidence="2" id="KW-1185">Reference proteome</keyword>
<sequence length="89" mass="9943">MTSGEALGANSTLSWDTIVVWQDSGPPRLSSVKSYGMRQCCEYVGERTGDGKVQIQCGARLMWQHELISRFGKQHGYSEVPVHVEDIEQ</sequence>
<dbReference type="Proteomes" id="UP001444661">
    <property type="component" value="Unassembled WGS sequence"/>
</dbReference>
<organism evidence="1 2">
    <name type="scientific">Apiospora rasikravindrae</name>
    <dbReference type="NCBI Taxonomy" id="990691"/>
    <lineage>
        <taxon>Eukaryota</taxon>
        <taxon>Fungi</taxon>
        <taxon>Dikarya</taxon>
        <taxon>Ascomycota</taxon>
        <taxon>Pezizomycotina</taxon>
        <taxon>Sordariomycetes</taxon>
        <taxon>Xylariomycetidae</taxon>
        <taxon>Amphisphaeriales</taxon>
        <taxon>Apiosporaceae</taxon>
        <taxon>Apiospora</taxon>
    </lineage>
</organism>
<evidence type="ECO:0000313" key="1">
    <source>
        <dbReference type="EMBL" id="KAK8052112.1"/>
    </source>
</evidence>
<gene>
    <name evidence="1" type="ORF">PG993_003497</name>
</gene>
<accession>A0ABR1TZS1</accession>
<name>A0ABR1TZS1_9PEZI</name>
<evidence type="ECO:0000313" key="2">
    <source>
        <dbReference type="Proteomes" id="UP001444661"/>
    </source>
</evidence>
<proteinExistence type="predicted"/>
<dbReference type="EMBL" id="JAQQWK010000002">
    <property type="protein sequence ID" value="KAK8052112.1"/>
    <property type="molecule type" value="Genomic_DNA"/>
</dbReference>
<protein>
    <submittedName>
        <fullName evidence="1">Uncharacterized protein</fullName>
    </submittedName>
</protein>
<reference evidence="1 2" key="1">
    <citation type="submission" date="2023-01" db="EMBL/GenBank/DDBJ databases">
        <title>Analysis of 21 Apiospora genomes using comparative genomics revels a genus with tremendous synthesis potential of carbohydrate active enzymes and secondary metabolites.</title>
        <authorList>
            <person name="Sorensen T."/>
        </authorList>
    </citation>
    <scope>NUCLEOTIDE SEQUENCE [LARGE SCALE GENOMIC DNA]</scope>
    <source>
        <strain evidence="1 2">CBS 33761</strain>
    </source>
</reference>